<dbReference type="OrthoDB" id="2425042at2759"/>
<organism evidence="1 2">
    <name type="scientific">Dentiscutata erythropus</name>
    <dbReference type="NCBI Taxonomy" id="1348616"/>
    <lineage>
        <taxon>Eukaryota</taxon>
        <taxon>Fungi</taxon>
        <taxon>Fungi incertae sedis</taxon>
        <taxon>Mucoromycota</taxon>
        <taxon>Glomeromycotina</taxon>
        <taxon>Glomeromycetes</taxon>
        <taxon>Diversisporales</taxon>
        <taxon>Gigasporaceae</taxon>
        <taxon>Dentiscutata</taxon>
    </lineage>
</organism>
<accession>A0A9N9P9L4</accession>
<evidence type="ECO:0000313" key="2">
    <source>
        <dbReference type="Proteomes" id="UP000789405"/>
    </source>
</evidence>
<dbReference type="EMBL" id="CAJVPY010034274">
    <property type="protein sequence ID" value="CAG8799832.1"/>
    <property type="molecule type" value="Genomic_DNA"/>
</dbReference>
<feature type="non-terminal residue" evidence="1">
    <location>
        <position position="144"/>
    </location>
</feature>
<keyword evidence="2" id="KW-1185">Reference proteome</keyword>
<dbReference type="Proteomes" id="UP000789405">
    <property type="component" value="Unassembled WGS sequence"/>
</dbReference>
<comment type="caution">
    <text evidence="1">The sequence shown here is derived from an EMBL/GenBank/DDBJ whole genome shotgun (WGS) entry which is preliminary data.</text>
</comment>
<evidence type="ECO:0000313" key="1">
    <source>
        <dbReference type="EMBL" id="CAG8799832.1"/>
    </source>
</evidence>
<protein>
    <submittedName>
        <fullName evidence="1">23588_t:CDS:1</fullName>
    </submittedName>
</protein>
<name>A0A9N9P9L4_9GLOM</name>
<gene>
    <name evidence="1" type="ORF">DERYTH_LOCUS23141</name>
</gene>
<sequence length="144" mass="16726">YKKVLAMSQIRSELLHSRNIATIDKSLKTYKQTIAIPFEQINPNDDNEDGFILSEENTDNDDIDTKYTRDKEWINLTEEEDEHMQSNSSSSDELETDLYNDEDEVMHQDYLIHSTDNLGAKWKLTDIFTDSLNQPDSIHLLLGN</sequence>
<reference evidence="1" key="1">
    <citation type="submission" date="2021-06" db="EMBL/GenBank/DDBJ databases">
        <authorList>
            <person name="Kallberg Y."/>
            <person name="Tangrot J."/>
            <person name="Rosling A."/>
        </authorList>
    </citation>
    <scope>NUCLEOTIDE SEQUENCE</scope>
    <source>
        <strain evidence="1">MA453B</strain>
    </source>
</reference>
<proteinExistence type="predicted"/>
<dbReference type="AlphaFoldDB" id="A0A9N9P9L4"/>